<dbReference type="AlphaFoldDB" id="A0A4Q4KCW2"/>
<dbReference type="InterPro" id="IPR036942">
    <property type="entry name" value="Beta-barrel_TonB_sf"/>
</dbReference>
<comment type="caution">
    <text evidence="5">The sequence shown here is derived from an EMBL/GenBank/DDBJ whole genome shotgun (WGS) entry which is preliminary data.</text>
</comment>
<feature type="signal peptide" evidence="4">
    <location>
        <begin position="1"/>
        <end position="19"/>
    </location>
</feature>
<feature type="chain" id="PRO_5020852571" description="Outer membrane protein beta-barrel domain-containing protein" evidence="4">
    <location>
        <begin position="20"/>
        <end position="208"/>
    </location>
</feature>
<evidence type="ECO:0000313" key="5">
    <source>
        <dbReference type="EMBL" id="RYM30851.1"/>
    </source>
</evidence>
<gene>
    <name evidence="5" type="ORF">ERX46_17365</name>
</gene>
<dbReference type="SUPFAM" id="SSF56935">
    <property type="entry name" value="Porins"/>
    <property type="match status" value="1"/>
</dbReference>
<name>A0A4Q4KCW2_9FLAO</name>
<protein>
    <recommendedName>
        <fullName evidence="7">Outer membrane protein beta-barrel domain-containing protein</fullName>
    </recommendedName>
</protein>
<keyword evidence="4" id="KW-0732">Signal</keyword>
<dbReference type="Proteomes" id="UP000293952">
    <property type="component" value="Unassembled WGS sequence"/>
</dbReference>
<dbReference type="GO" id="GO:0009279">
    <property type="term" value="C:cell outer membrane"/>
    <property type="evidence" value="ECO:0007669"/>
    <property type="project" value="UniProtKB-SubCell"/>
</dbReference>
<evidence type="ECO:0000256" key="3">
    <source>
        <dbReference type="ARBA" id="ARBA00023237"/>
    </source>
</evidence>
<accession>A0A4Q4KCW2</accession>
<dbReference type="Gene3D" id="2.40.170.20">
    <property type="entry name" value="TonB-dependent receptor, beta-barrel domain"/>
    <property type="match status" value="1"/>
</dbReference>
<proteinExistence type="predicted"/>
<evidence type="ECO:0008006" key="7">
    <source>
        <dbReference type="Google" id="ProtNLM"/>
    </source>
</evidence>
<keyword evidence="2" id="KW-0472">Membrane</keyword>
<dbReference type="EMBL" id="SETE01000010">
    <property type="protein sequence ID" value="RYM30851.1"/>
    <property type="molecule type" value="Genomic_DNA"/>
</dbReference>
<evidence type="ECO:0000256" key="4">
    <source>
        <dbReference type="SAM" id="SignalP"/>
    </source>
</evidence>
<evidence type="ECO:0000256" key="2">
    <source>
        <dbReference type="ARBA" id="ARBA00023136"/>
    </source>
</evidence>
<reference evidence="5 6" key="1">
    <citation type="submission" date="2019-02" db="EMBL/GenBank/DDBJ databases">
        <title>Genome sequence of the sea-ice species Brumimicrobium glaciale.</title>
        <authorList>
            <person name="Bowman J.P."/>
        </authorList>
    </citation>
    <scope>NUCLEOTIDE SEQUENCE [LARGE SCALE GENOMIC DNA]</scope>
    <source>
        <strain evidence="5 6">IC156</strain>
    </source>
</reference>
<dbReference type="RefSeq" id="WP_130095141.1">
    <property type="nucleotide sequence ID" value="NZ_SETE01000010.1"/>
</dbReference>
<evidence type="ECO:0000313" key="6">
    <source>
        <dbReference type="Proteomes" id="UP000293952"/>
    </source>
</evidence>
<evidence type="ECO:0000256" key="1">
    <source>
        <dbReference type="ARBA" id="ARBA00004442"/>
    </source>
</evidence>
<keyword evidence="3" id="KW-0998">Cell outer membrane</keyword>
<keyword evidence="6" id="KW-1185">Reference proteome</keyword>
<comment type="subcellular location">
    <subcellularLocation>
        <location evidence="1">Cell outer membrane</location>
    </subcellularLocation>
</comment>
<sequence>MKKAILLIALGFFSLKGNAQEQLRNSISVPLIRLEANSQTLNGDLNLKFMTGIEYQRFINKWSFGVKYEHGYNKIEENPTNCYDCFYGTGFMREDNVYLSANYSILDFFNSKLKLNTGLAVYYSNLNFSGDYQGGFSGTGKRENSTFNTFGLAPSISIIYYPTERLFISVNSNIRYGWSQEFDANSNQDRKTKEYVLTTPELKVGVRF</sequence>
<organism evidence="5 6">
    <name type="scientific">Brumimicrobium glaciale</name>
    <dbReference type="NCBI Taxonomy" id="200475"/>
    <lineage>
        <taxon>Bacteria</taxon>
        <taxon>Pseudomonadati</taxon>
        <taxon>Bacteroidota</taxon>
        <taxon>Flavobacteriia</taxon>
        <taxon>Flavobacteriales</taxon>
        <taxon>Crocinitomicaceae</taxon>
        <taxon>Brumimicrobium</taxon>
    </lineage>
</organism>